<evidence type="ECO:0000313" key="2">
    <source>
        <dbReference type="EMBL" id="EFC44211.1"/>
    </source>
</evidence>
<evidence type="ECO:0000256" key="1">
    <source>
        <dbReference type="SAM" id="MobiDB-lite"/>
    </source>
</evidence>
<dbReference type="RefSeq" id="XP_002676955.1">
    <property type="nucleotide sequence ID" value="XM_002676909.1"/>
</dbReference>
<keyword evidence="3" id="KW-1185">Reference proteome</keyword>
<dbReference type="AlphaFoldDB" id="D2VG55"/>
<feature type="region of interest" description="Disordered" evidence="1">
    <location>
        <begin position="793"/>
        <end position="823"/>
    </location>
</feature>
<dbReference type="EMBL" id="GG738869">
    <property type="protein sequence ID" value="EFC44211.1"/>
    <property type="molecule type" value="Genomic_DNA"/>
</dbReference>
<dbReference type="GeneID" id="8856756"/>
<reference evidence="2 3" key="1">
    <citation type="journal article" date="2010" name="Cell">
        <title>The genome of Naegleria gruberi illuminates early eukaryotic versatility.</title>
        <authorList>
            <person name="Fritz-Laylin L.K."/>
            <person name="Prochnik S.E."/>
            <person name="Ginger M.L."/>
            <person name="Dacks J.B."/>
            <person name="Carpenter M.L."/>
            <person name="Field M.C."/>
            <person name="Kuo A."/>
            <person name="Paredez A."/>
            <person name="Chapman J."/>
            <person name="Pham J."/>
            <person name="Shu S."/>
            <person name="Neupane R."/>
            <person name="Cipriano M."/>
            <person name="Mancuso J."/>
            <person name="Tu H."/>
            <person name="Salamov A."/>
            <person name="Lindquist E."/>
            <person name="Shapiro H."/>
            <person name="Lucas S."/>
            <person name="Grigoriev I.V."/>
            <person name="Cande W.Z."/>
            <person name="Fulton C."/>
            <person name="Rokhsar D.S."/>
            <person name="Dawson S.C."/>
        </authorList>
    </citation>
    <scope>NUCLEOTIDE SEQUENCE [LARGE SCALE GENOMIC DNA]</scope>
    <source>
        <strain evidence="2 3">NEG-M</strain>
    </source>
</reference>
<proteinExistence type="predicted"/>
<dbReference type="InParanoid" id="D2VG55"/>
<dbReference type="Proteomes" id="UP000006671">
    <property type="component" value="Unassembled WGS sequence"/>
</dbReference>
<name>D2VG55_NAEGR</name>
<feature type="region of interest" description="Disordered" evidence="1">
    <location>
        <begin position="874"/>
        <end position="909"/>
    </location>
</feature>
<accession>D2VG55</accession>
<evidence type="ECO:0000313" key="3">
    <source>
        <dbReference type="Proteomes" id="UP000006671"/>
    </source>
</evidence>
<protein>
    <submittedName>
        <fullName evidence="2">Predicted protein</fullName>
    </submittedName>
</protein>
<feature type="compositionally biased region" description="Low complexity" evidence="1">
    <location>
        <begin position="810"/>
        <end position="823"/>
    </location>
</feature>
<dbReference type="VEuPathDB" id="AmoebaDB:NAEGRDRAFT_67858"/>
<organism evidence="3">
    <name type="scientific">Naegleria gruberi</name>
    <name type="common">Amoeba</name>
    <dbReference type="NCBI Taxonomy" id="5762"/>
    <lineage>
        <taxon>Eukaryota</taxon>
        <taxon>Discoba</taxon>
        <taxon>Heterolobosea</taxon>
        <taxon>Tetramitia</taxon>
        <taxon>Eutetramitia</taxon>
        <taxon>Vahlkampfiidae</taxon>
        <taxon>Naegleria</taxon>
    </lineage>
</organism>
<dbReference type="KEGG" id="ngr:NAEGRDRAFT_67858"/>
<sequence length="909" mass="105198">MGVATLFTKADVLNSHNIKKQKETKRPAFEGDNDRSIVAAIKKTKQQASNDFEYYKTYKETDFTNEQNFSSIIYQIMLVLLPYFVFKITSGLLDFESILLYFLVSTKKGKDLLAQANLYSTEGVSWCEAIVFKAICNADISIGSYGRFIGCLEESSKSDTSRNKKKARHFLPSLSTITKYSSSLHQVLDINHAADSEGLYWRIFCSSIELNDRTFRYATLQNAELFLFSFIRYHEMIIGEYIFFVKIRCTVDGSPLEGACTAYDIVLIHPKIDPFCARNYISVIIAEPKEEIAFKLNIWDFSRQLMRITQLKYSVPNEETRIIPVKFITNPDKGAFNKIIDVEKVTPICDPIFNLVNLYCLLSMIFNTDNSLILPLIPTIRGDCNNDSNKAKGQANLAKVMEIKKIMPETLPYYHNIPTKSQIFTDFQLDEDSIFLIEKFIIKKPQTDYLCCMFCYLTKQTKRIALKYPDLCTWKWYRSNESSSNALGWPFKSFSWCLSHDIRACGQNLIEEEVGQIEEDRQYFAKLFSSESPIASLKCGSKKLINEQLDANLVSEFEFCQWSVFELKVKEEKKKNKTGTELRTSSVKLIYDQILFKQIDKIIMTIDVWYPHWLTYRENKQLQVCQSLNNNQSFEDCTNEEHSKRGTYKPKNYEHIWKALQKTYITLRQPKSKWLEWKKTGYQEPLLIFKNLNKVWIKDILGRISEYLHIHQHADIVFDEVEESFVTTSNIGSESKNSLRRKRHVSFGVNGGLRHPCDDSLYYDSKRILNELKILAETPNIIARQDEIKRKQVSEKEKLTQPKKKRKSETTTQPNPISSTNSSINYINPSLLQPLLPDNFNSITLHNQHSFSPPIYIHPLQLQPPLTNNLTFSQFNPSQNSNNQPTSPYQPSSPFSFFSSSNPSPNSFL</sequence>
<gene>
    <name evidence="2" type="ORF">NAEGRDRAFT_67858</name>
</gene>